<evidence type="ECO:0000259" key="1">
    <source>
        <dbReference type="Pfam" id="PF02201"/>
    </source>
</evidence>
<name>A0A183BF09_9TREM</name>
<dbReference type="AlphaFoldDB" id="A0A183BF09"/>
<sequence length="89" mass="9968">LHAETNGMRKRSTTGARKILVFILSIMTGSKSKAPRKSSGDGQNVFTRPVTLSKELAEYLGEEQLSRSEMVKRLWAIAREEQLFVCLAL</sequence>
<evidence type="ECO:0000313" key="2">
    <source>
        <dbReference type="WBParaSite" id="ECPE_0001783901-mRNA-1"/>
    </source>
</evidence>
<proteinExistence type="predicted"/>
<dbReference type="Gene3D" id="1.10.245.10">
    <property type="entry name" value="SWIB/MDM2 domain"/>
    <property type="match status" value="1"/>
</dbReference>
<dbReference type="Pfam" id="PF02201">
    <property type="entry name" value="SWIB"/>
    <property type="match status" value="1"/>
</dbReference>
<dbReference type="SUPFAM" id="SSF47592">
    <property type="entry name" value="SWIB/MDM2 domain"/>
    <property type="match status" value="1"/>
</dbReference>
<accession>A0A183BF09</accession>
<dbReference type="InterPro" id="IPR036885">
    <property type="entry name" value="SWIB_MDM2_dom_sf"/>
</dbReference>
<feature type="domain" description="DM2" evidence="1">
    <location>
        <begin position="49"/>
        <end position="83"/>
    </location>
</feature>
<organism evidence="2">
    <name type="scientific">Echinostoma caproni</name>
    <dbReference type="NCBI Taxonomy" id="27848"/>
    <lineage>
        <taxon>Eukaryota</taxon>
        <taxon>Metazoa</taxon>
        <taxon>Spiralia</taxon>
        <taxon>Lophotrochozoa</taxon>
        <taxon>Platyhelminthes</taxon>
        <taxon>Trematoda</taxon>
        <taxon>Digenea</taxon>
        <taxon>Plagiorchiida</taxon>
        <taxon>Echinostomata</taxon>
        <taxon>Echinostomatoidea</taxon>
        <taxon>Echinostomatidae</taxon>
        <taxon>Echinostoma</taxon>
    </lineage>
</organism>
<reference evidence="2" key="1">
    <citation type="submission" date="2016-06" db="UniProtKB">
        <authorList>
            <consortium name="WormBaseParasite"/>
        </authorList>
    </citation>
    <scope>IDENTIFICATION</scope>
</reference>
<dbReference type="InterPro" id="IPR003121">
    <property type="entry name" value="SWIB_MDM2_domain"/>
</dbReference>
<dbReference type="WBParaSite" id="ECPE_0001783901-mRNA-1">
    <property type="protein sequence ID" value="ECPE_0001783901-mRNA-1"/>
    <property type="gene ID" value="ECPE_0001783901"/>
</dbReference>
<dbReference type="CDD" id="cd10567">
    <property type="entry name" value="SWIB-MDM2_like"/>
    <property type="match status" value="1"/>
</dbReference>
<protein>
    <submittedName>
        <fullName evidence="2">SWIB domain-containing protein</fullName>
    </submittedName>
</protein>